<evidence type="ECO:0000256" key="6">
    <source>
        <dbReference type="ARBA" id="ARBA00022630"/>
    </source>
</evidence>
<dbReference type="EC" id="7.1.1.-" evidence="16"/>
<evidence type="ECO:0000256" key="3">
    <source>
        <dbReference type="ARBA" id="ARBA00007523"/>
    </source>
</evidence>
<evidence type="ECO:0000313" key="19">
    <source>
        <dbReference type="Proteomes" id="UP000253940"/>
    </source>
</evidence>
<dbReference type="PROSITE" id="PS00644">
    <property type="entry name" value="COMPLEX1_51K_1"/>
    <property type="match status" value="1"/>
</dbReference>
<sequence>MTSENKPDNKDLPEGSAVSVVAGVAIAKAEEKAAIEAAAKAAKIEAAKIPKTEPTPIHGNGTAETHPLTWRLKHHQQVLSIDTYESLEGYEGLKKALKMTPAEVQGIVKDAVLRGRGGAGFPAGIKWSLIPMNKEGSPDVGPKYLVCNADEMEPGTFKDRLLMEKLPHQLVEAMILVSYAIGAQTGYIFLRGEYVLAAKNLNSAIYQAKAKGYLGENILDSGHNFDLHVHTGAGRYICGEETALINSLEGRRANPRTKPPFPQISGAWGKPTIVNNVETLCNVPAIIVRGATWFKGLSNGRSGDAGTKIYGASGKVKFPGLWELPIGTSAREILALAGGMQDGLELKCWLPGGASTDFLMPEHLDLAMDFDTIGKAGSRMGTGLLMVVDQTQNIVSAVRNLEEFFARESCGWCTPCRDGLPWAVKLLKGLEQGEGKAEDIDVLLQLTRFLGPGKTFCAHAPGAMEPLQSALKFFRSEFEAGVRATKVDAINHISVIQA</sequence>
<comment type="function">
    <text evidence="16">NDH-1 shuttles electrons from NADH, via FMN and iron-sulfur (Fe-S) centers, to quinones in the respiratory chain.</text>
</comment>
<evidence type="ECO:0000256" key="14">
    <source>
        <dbReference type="ARBA" id="ARBA00026021"/>
    </source>
</evidence>
<keyword evidence="18" id="KW-0560">Oxidoreductase</keyword>
<dbReference type="InterPro" id="IPR037225">
    <property type="entry name" value="Nuo51_FMN-bd_sf"/>
</dbReference>
<keyword evidence="10" id="KW-1278">Translocase</keyword>
<comment type="catalytic activity">
    <reaction evidence="15 16">
        <text>a quinone + NADH + 5 H(+)(in) = a quinol + NAD(+) + 4 H(+)(out)</text>
        <dbReference type="Rhea" id="RHEA:57888"/>
        <dbReference type="ChEBI" id="CHEBI:15378"/>
        <dbReference type="ChEBI" id="CHEBI:24646"/>
        <dbReference type="ChEBI" id="CHEBI:57540"/>
        <dbReference type="ChEBI" id="CHEBI:57945"/>
        <dbReference type="ChEBI" id="CHEBI:132124"/>
    </reaction>
</comment>
<evidence type="ECO:0000256" key="15">
    <source>
        <dbReference type="ARBA" id="ARBA00047712"/>
    </source>
</evidence>
<dbReference type="InterPro" id="IPR011538">
    <property type="entry name" value="Nuo51_FMN-bd"/>
</dbReference>
<dbReference type="PROSITE" id="PS00645">
    <property type="entry name" value="COMPLEX1_51K_2"/>
    <property type="match status" value="1"/>
</dbReference>
<evidence type="ECO:0000256" key="4">
    <source>
        <dbReference type="ARBA" id="ARBA00019901"/>
    </source>
</evidence>
<evidence type="ECO:0000256" key="12">
    <source>
        <dbReference type="ARBA" id="ARBA00023014"/>
    </source>
</evidence>
<dbReference type="SUPFAM" id="SSF142019">
    <property type="entry name" value="Nqo1 FMN-binding domain-like"/>
    <property type="match status" value="1"/>
</dbReference>
<evidence type="ECO:0000256" key="13">
    <source>
        <dbReference type="ARBA" id="ARBA00023027"/>
    </source>
</evidence>
<dbReference type="InterPro" id="IPR037207">
    <property type="entry name" value="Nuop51_4Fe4S-bd_sf"/>
</dbReference>
<dbReference type="GO" id="GO:0048038">
    <property type="term" value="F:quinone binding"/>
    <property type="evidence" value="ECO:0007669"/>
    <property type="project" value="UniProtKB-KW"/>
</dbReference>
<dbReference type="NCBIfam" id="TIGR01959">
    <property type="entry name" value="nuoF_fam"/>
    <property type="match status" value="1"/>
</dbReference>
<dbReference type="PANTHER" id="PTHR43578">
    <property type="entry name" value="NADH-QUINONE OXIDOREDUCTASE SUBUNIT F"/>
    <property type="match status" value="1"/>
</dbReference>
<keyword evidence="7 16" id="KW-0288">FMN</keyword>
<organism evidence="18 19">
    <name type="scientific">Aquirhabdus parva</name>
    <dbReference type="NCBI Taxonomy" id="2283318"/>
    <lineage>
        <taxon>Bacteria</taxon>
        <taxon>Pseudomonadati</taxon>
        <taxon>Pseudomonadota</taxon>
        <taxon>Gammaproteobacteria</taxon>
        <taxon>Moraxellales</taxon>
        <taxon>Moraxellaceae</taxon>
        <taxon>Aquirhabdus</taxon>
    </lineage>
</organism>
<dbReference type="OrthoDB" id="9805533at2"/>
<dbReference type="Pfam" id="PF01512">
    <property type="entry name" value="Complex1_51K"/>
    <property type="match status" value="1"/>
</dbReference>
<comment type="cofactor">
    <cofactor evidence="2 16">
        <name>[4Fe-4S] cluster</name>
        <dbReference type="ChEBI" id="CHEBI:49883"/>
    </cofactor>
</comment>
<gene>
    <name evidence="18" type="primary">nuoF</name>
    <name evidence="18" type="ORF">HYN46_12450</name>
</gene>
<evidence type="ECO:0000256" key="9">
    <source>
        <dbReference type="ARBA" id="ARBA00022723"/>
    </source>
</evidence>
<evidence type="ECO:0000313" key="18">
    <source>
        <dbReference type="EMBL" id="AXI03573.1"/>
    </source>
</evidence>
<keyword evidence="12 16" id="KW-0411">Iron-sulfur</keyword>
<accession>A0A345P8G4</accession>
<dbReference type="GO" id="GO:0051539">
    <property type="term" value="F:4 iron, 4 sulfur cluster binding"/>
    <property type="evidence" value="ECO:0007669"/>
    <property type="project" value="UniProtKB-UniRule"/>
</dbReference>
<evidence type="ECO:0000259" key="17">
    <source>
        <dbReference type="SMART" id="SM00928"/>
    </source>
</evidence>
<protein>
    <recommendedName>
        <fullName evidence="4 16">NADH-quinone oxidoreductase subunit F</fullName>
        <ecNumber evidence="16">7.1.1.-</ecNumber>
    </recommendedName>
</protein>
<dbReference type="GO" id="GO:0046872">
    <property type="term" value="F:metal ion binding"/>
    <property type="evidence" value="ECO:0007669"/>
    <property type="project" value="UniProtKB-KW"/>
</dbReference>
<dbReference type="InterPro" id="IPR019575">
    <property type="entry name" value="Nuop51_4Fe4S-bd"/>
</dbReference>
<evidence type="ECO:0000256" key="7">
    <source>
        <dbReference type="ARBA" id="ARBA00022643"/>
    </source>
</evidence>
<reference evidence="18 19" key="1">
    <citation type="submission" date="2018-07" db="EMBL/GenBank/DDBJ databases">
        <title>Genome sequencing of Moraxellaceae gen. HYN0046.</title>
        <authorList>
            <person name="Kim M."/>
            <person name="Yi H."/>
        </authorList>
    </citation>
    <scope>NUCLEOTIDE SEQUENCE [LARGE SCALE GENOMIC DNA]</scope>
    <source>
        <strain evidence="18 19">HYN0046</strain>
    </source>
</reference>
<dbReference type="NCBIfam" id="NF010120">
    <property type="entry name" value="PRK13596.1"/>
    <property type="match status" value="1"/>
</dbReference>
<evidence type="ECO:0000256" key="10">
    <source>
        <dbReference type="ARBA" id="ARBA00022967"/>
    </source>
</evidence>
<dbReference type="Pfam" id="PF10589">
    <property type="entry name" value="NADH_4Fe-4S"/>
    <property type="match status" value="1"/>
</dbReference>
<dbReference type="SMART" id="SM00928">
    <property type="entry name" value="NADH_4Fe-4S"/>
    <property type="match status" value="1"/>
</dbReference>
<dbReference type="FunFam" id="3.40.50.11540:FF:000001">
    <property type="entry name" value="NADH dehydrogenase [ubiquinone] flavoprotein 1, mitochondrial"/>
    <property type="match status" value="1"/>
</dbReference>
<dbReference type="EMBL" id="CP031222">
    <property type="protein sequence ID" value="AXI03573.1"/>
    <property type="molecule type" value="Genomic_DNA"/>
</dbReference>
<feature type="domain" description="NADH-ubiquinone oxidoreductase 51kDa subunit iron-sulphur binding" evidence="17">
    <location>
        <begin position="395"/>
        <end position="440"/>
    </location>
</feature>
<dbReference type="GO" id="GO:0008137">
    <property type="term" value="F:NADH dehydrogenase (ubiquinone) activity"/>
    <property type="evidence" value="ECO:0007669"/>
    <property type="project" value="InterPro"/>
</dbReference>
<comment type="similarity">
    <text evidence="3 16">Belongs to the complex I 51 kDa subunit family.</text>
</comment>
<name>A0A345P8G4_9GAMM</name>
<dbReference type="Proteomes" id="UP000253940">
    <property type="component" value="Chromosome"/>
</dbReference>
<keyword evidence="19" id="KW-1185">Reference proteome</keyword>
<evidence type="ECO:0000256" key="2">
    <source>
        <dbReference type="ARBA" id="ARBA00001966"/>
    </source>
</evidence>
<dbReference type="KEGG" id="mbah:HYN46_12450"/>
<evidence type="ECO:0000256" key="5">
    <source>
        <dbReference type="ARBA" id="ARBA00022485"/>
    </source>
</evidence>
<evidence type="ECO:0000256" key="1">
    <source>
        <dbReference type="ARBA" id="ARBA00001917"/>
    </source>
</evidence>
<dbReference type="Gene3D" id="6.10.250.1450">
    <property type="match status" value="1"/>
</dbReference>
<dbReference type="GO" id="GO:0016491">
    <property type="term" value="F:oxidoreductase activity"/>
    <property type="evidence" value="ECO:0007669"/>
    <property type="project" value="UniProtKB-KW"/>
</dbReference>
<dbReference type="FunFam" id="3.10.20.600:FF:000002">
    <property type="entry name" value="NADH-quinone oxidoreductase subunit F"/>
    <property type="match status" value="1"/>
</dbReference>
<dbReference type="Gene3D" id="3.40.50.11540">
    <property type="entry name" value="NADH-ubiquinone oxidoreductase 51kDa subunit"/>
    <property type="match status" value="1"/>
</dbReference>
<dbReference type="InterPro" id="IPR001949">
    <property type="entry name" value="NADH-UbQ_OxRdtase_51kDa_CS"/>
</dbReference>
<dbReference type="Gene3D" id="3.10.20.600">
    <property type="match status" value="1"/>
</dbReference>
<keyword evidence="5 16" id="KW-0004">4Fe-4S</keyword>
<dbReference type="PANTHER" id="PTHR43578:SF3">
    <property type="entry name" value="NADH-QUINONE OXIDOREDUCTASE SUBUNIT F"/>
    <property type="match status" value="1"/>
</dbReference>
<dbReference type="RefSeq" id="WP_114899681.1">
    <property type="nucleotide sequence ID" value="NZ_CP031222.1"/>
</dbReference>
<keyword evidence="9 16" id="KW-0479">Metal-binding</keyword>
<evidence type="ECO:0000256" key="11">
    <source>
        <dbReference type="ARBA" id="ARBA00023004"/>
    </source>
</evidence>
<keyword evidence="13 16" id="KW-0520">NAD</keyword>
<keyword evidence="6 16" id="KW-0285">Flavoprotein</keyword>
<evidence type="ECO:0000256" key="16">
    <source>
        <dbReference type="RuleBase" id="RU364066"/>
    </source>
</evidence>
<dbReference type="GO" id="GO:0051287">
    <property type="term" value="F:NAD binding"/>
    <property type="evidence" value="ECO:0007669"/>
    <property type="project" value="UniProtKB-UniRule"/>
</dbReference>
<keyword evidence="8 16" id="KW-0874">Quinone</keyword>
<dbReference type="Gene3D" id="1.20.1440.230">
    <property type="entry name" value="NADH-ubiquinone oxidoreductase 51kDa subunit, iron-sulphur binding domain"/>
    <property type="match status" value="1"/>
</dbReference>
<dbReference type="SUPFAM" id="SSF140490">
    <property type="entry name" value="Nqo1C-terminal domain-like"/>
    <property type="match status" value="1"/>
</dbReference>
<comment type="subunit">
    <text evidence="14">Composed of 13 different subunits. Subunits NuoCD, E, F, and G constitute the peripheral sector of the complex.</text>
</comment>
<proteinExistence type="inferred from homology"/>
<keyword evidence="11 16" id="KW-0408">Iron</keyword>
<dbReference type="GO" id="GO:0010181">
    <property type="term" value="F:FMN binding"/>
    <property type="evidence" value="ECO:0007669"/>
    <property type="project" value="InterPro"/>
</dbReference>
<dbReference type="FunFam" id="1.20.1440.230:FF:000002">
    <property type="entry name" value="NADH-quinone oxidoreductase subunit F"/>
    <property type="match status" value="1"/>
</dbReference>
<dbReference type="SUPFAM" id="SSF142984">
    <property type="entry name" value="Nqo1 middle domain-like"/>
    <property type="match status" value="1"/>
</dbReference>
<dbReference type="AlphaFoldDB" id="A0A345P8G4"/>
<comment type="cofactor">
    <cofactor evidence="1 16">
        <name>FMN</name>
        <dbReference type="ChEBI" id="CHEBI:58210"/>
    </cofactor>
</comment>
<evidence type="ECO:0000256" key="8">
    <source>
        <dbReference type="ARBA" id="ARBA00022719"/>
    </source>
</evidence>
<dbReference type="InterPro" id="IPR011537">
    <property type="entry name" value="NADH-UbQ_OxRdtase_suF"/>
</dbReference>